<evidence type="ECO:0000313" key="2">
    <source>
        <dbReference type="EMBL" id="SEW15737.1"/>
    </source>
</evidence>
<dbReference type="STRING" id="1173584.SAMN05444851_1760"/>
<protein>
    <submittedName>
        <fullName evidence="2">Cytochrome P460</fullName>
    </submittedName>
</protein>
<name>A0A1I0PMU3_9RHOB</name>
<dbReference type="Gene3D" id="3.50.70.20">
    <property type="entry name" value="Cytochrome P460"/>
    <property type="match status" value="1"/>
</dbReference>
<evidence type="ECO:0000256" key="1">
    <source>
        <dbReference type="SAM" id="SignalP"/>
    </source>
</evidence>
<accession>A0A1I0PMU3</accession>
<feature type="chain" id="PRO_5011640714" evidence="1">
    <location>
        <begin position="23"/>
        <end position="183"/>
    </location>
</feature>
<dbReference type="Proteomes" id="UP000199650">
    <property type="component" value="Unassembled WGS sequence"/>
</dbReference>
<dbReference type="CDD" id="cd20716">
    <property type="entry name" value="cyt_P460_fam"/>
    <property type="match status" value="1"/>
</dbReference>
<reference evidence="2 3" key="1">
    <citation type="submission" date="2016-10" db="EMBL/GenBank/DDBJ databases">
        <authorList>
            <person name="de Groot N.N."/>
        </authorList>
    </citation>
    <scope>NUCLEOTIDE SEQUENCE [LARGE SCALE GENOMIC DNA]</scope>
    <source>
        <strain evidence="2 3">DSM 29439</strain>
    </source>
</reference>
<organism evidence="2 3">
    <name type="scientific">Aliiroseovarius sediminilitoris</name>
    <dbReference type="NCBI Taxonomy" id="1173584"/>
    <lineage>
        <taxon>Bacteria</taxon>
        <taxon>Pseudomonadati</taxon>
        <taxon>Pseudomonadota</taxon>
        <taxon>Alphaproteobacteria</taxon>
        <taxon>Rhodobacterales</taxon>
        <taxon>Paracoccaceae</taxon>
        <taxon>Aliiroseovarius</taxon>
    </lineage>
</organism>
<proteinExistence type="predicted"/>
<evidence type="ECO:0000313" key="3">
    <source>
        <dbReference type="Proteomes" id="UP000199650"/>
    </source>
</evidence>
<keyword evidence="1" id="KW-0732">Signal</keyword>
<dbReference type="EMBL" id="FOJB01000001">
    <property type="protein sequence ID" value="SEW15737.1"/>
    <property type="molecule type" value="Genomic_DNA"/>
</dbReference>
<gene>
    <name evidence="2" type="ORF">SAMN05444851_1760</name>
</gene>
<keyword evidence="3" id="KW-1185">Reference proteome</keyword>
<dbReference type="AlphaFoldDB" id="A0A1I0PMU3"/>
<dbReference type="InterPro" id="IPR038142">
    <property type="entry name" value="Cytochrome_P460_sp"/>
</dbReference>
<feature type="signal peptide" evidence="1">
    <location>
        <begin position="1"/>
        <end position="22"/>
    </location>
</feature>
<sequence>MMNIKILMAAIASLGMAAGAQAQDSPFGTDEDAAYAQAVWEVMKTQKLAGEGMIRSFPYDGVEPHGMMLETFYSSAEVNGHTGTLIVKRNFGPEGVEVDQVLADPDKHLGAYTVMFQREEGYDADNQNWFWAKYLPDGSLDMNAGGMRLAGRVAKGADAGCIACHSGAEDYIFTTDAPIAMMK</sequence>